<dbReference type="Proteomes" id="UP001057402">
    <property type="component" value="Chromosome 8"/>
</dbReference>
<reference evidence="2" key="1">
    <citation type="journal article" date="2023" name="Front. Plant Sci.">
        <title>Chromosomal-level genome assembly of Melastoma candidum provides insights into trichome evolution.</title>
        <authorList>
            <person name="Zhong Y."/>
            <person name="Wu W."/>
            <person name="Sun C."/>
            <person name="Zou P."/>
            <person name="Liu Y."/>
            <person name="Dai S."/>
            <person name="Zhou R."/>
        </authorList>
    </citation>
    <scope>NUCLEOTIDE SEQUENCE [LARGE SCALE GENOMIC DNA]</scope>
</reference>
<gene>
    <name evidence="1" type="ORF">MLD38_028319</name>
</gene>
<protein>
    <submittedName>
        <fullName evidence="1">Uncharacterized protein</fullName>
    </submittedName>
</protein>
<sequence length="308" mass="32497">MLLQALLLLPLLSLVHYSAASTATATLQPLNQVSSTPSTIPAFPEQSAASASSSCPLTLPLRHFPSSIHPSCSPRSSCCPALATLLFSSYPFLYPSSGNSTMAGSYDMPEVPEDTETCSEDVGKALRAAGFAVSYRNSSCDLVFCYCGIRLHRLSCDMDDGAFHHRVGLLARDCRSPGIAGCSKCLARLYTLGNGGSNNTAATRSTNEEVDRTEKMHDKDCQLMGLAWLLAKNHTAYAKTVTSVFHAMMSAPDGSDPKSCTIGSDGLPLAVESSQVSGSDSSPLPQPTPQSVVVGVGIFLALLSPFHL</sequence>
<name>A0ACB9N6N6_9MYRT</name>
<organism evidence="1 2">
    <name type="scientific">Melastoma candidum</name>
    <dbReference type="NCBI Taxonomy" id="119954"/>
    <lineage>
        <taxon>Eukaryota</taxon>
        <taxon>Viridiplantae</taxon>
        <taxon>Streptophyta</taxon>
        <taxon>Embryophyta</taxon>
        <taxon>Tracheophyta</taxon>
        <taxon>Spermatophyta</taxon>
        <taxon>Magnoliopsida</taxon>
        <taxon>eudicotyledons</taxon>
        <taxon>Gunneridae</taxon>
        <taxon>Pentapetalae</taxon>
        <taxon>rosids</taxon>
        <taxon>malvids</taxon>
        <taxon>Myrtales</taxon>
        <taxon>Melastomataceae</taxon>
        <taxon>Melastomatoideae</taxon>
        <taxon>Melastomateae</taxon>
        <taxon>Melastoma</taxon>
    </lineage>
</organism>
<proteinExistence type="predicted"/>
<accession>A0ACB9N6N6</accession>
<evidence type="ECO:0000313" key="1">
    <source>
        <dbReference type="EMBL" id="KAI4330005.1"/>
    </source>
</evidence>
<dbReference type="EMBL" id="CM042887">
    <property type="protein sequence ID" value="KAI4330005.1"/>
    <property type="molecule type" value="Genomic_DNA"/>
</dbReference>
<keyword evidence="2" id="KW-1185">Reference proteome</keyword>
<evidence type="ECO:0000313" key="2">
    <source>
        <dbReference type="Proteomes" id="UP001057402"/>
    </source>
</evidence>
<comment type="caution">
    <text evidence="1">The sequence shown here is derived from an EMBL/GenBank/DDBJ whole genome shotgun (WGS) entry which is preliminary data.</text>
</comment>